<evidence type="ECO:0000313" key="1">
    <source>
        <dbReference type="EMBL" id="MCL9770547.1"/>
    </source>
</evidence>
<protein>
    <submittedName>
        <fullName evidence="1">Uncharacterized protein</fullName>
    </submittedName>
</protein>
<comment type="caution">
    <text evidence="1">The sequence shown here is derived from an EMBL/GenBank/DDBJ whole genome shotgun (WGS) entry which is preliminary data.</text>
</comment>
<accession>A0ABT0TI25</accession>
<name>A0ABT0TI25_9FLAO</name>
<keyword evidence="2" id="KW-1185">Reference proteome</keyword>
<evidence type="ECO:0000313" key="2">
    <source>
        <dbReference type="Proteomes" id="UP001203342"/>
    </source>
</evidence>
<proteinExistence type="predicted"/>
<dbReference type="EMBL" id="JAMLJN010000006">
    <property type="protein sequence ID" value="MCL9770547.1"/>
    <property type="molecule type" value="Genomic_DNA"/>
</dbReference>
<dbReference type="Proteomes" id="UP001203342">
    <property type="component" value="Unassembled WGS sequence"/>
</dbReference>
<dbReference type="RefSeq" id="WP_250582060.1">
    <property type="nucleotide sequence ID" value="NZ_JAMLJN010000006.1"/>
</dbReference>
<gene>
    <name evidence="1" type="ORF">NAT47_08960</name>
</gene>
<reference evidence="1 2" key="1">
    <citation type="submission" date="2022-05" db="EMBL/GenBank/DDBJ databases">
        <title>Flavobacterium sp., isolated from activated sludge.</title>
        <authorList>
            <person name="Ran Q."/>
        </authorList>
    </citation>
    <scope>NUCLEOTIDE SEQUENCE [LARGE SCALE GENOMIC DNA]</scope>
    <source>
        <strain evidence="1 2">HXWNR69</strain>
    </source>
</reference>
<organism evidence="1 2">
    <name type="scientific">Flavobacterium fragile</name>
    <dbReference type="NCBI Taxonomy" id="2949085"/>
    <lineage>
        <taxon>Bacteria</taxon>
        <taxon>Pseudomonadati</taxon>
        <taxon>Bacteroidota</taxon>
        <taxon>Flavobacteriia</taxon>
        <taxon>Flavobacteriales</taxon>
        <taxon>Flavobacteriaceae</taxon>
        <taxon>Flavobacterium</taxon>
    </lineage>
</organism>
<sequence>MAKITSFEGKIPKRIGNYVVYRLDDQLIVRANSGFTSKGLKQKAKYALCLQNASEFGLLSKTCKAIRQVVADGLTLHNNLQVVNNLTKKMRSVLVYDTLHDRGNRNLKTALATSEAQNVMKGYAFTPDFKLQLQVTPEGLLVTVPEELLEVSNGYLGFCVQYLFFDFDSLTGYLERTTWQMEPLNSKVSFVLPVVAPGGVLLSMYRFSFFSLQEGEWLPVLPEQKGLVVF</sequence>